<dbReference type="InterPro" id="IPR016181">
    <property type="entry name" value="Acyl_CoA_acyltransferase"/>
</dbReference>
<dbReference type="PANTHER" id="PTHR31435:SF10">
    <property type="entry name" value="BSR4717 PROTEIN"/>
    <property type="match status" value="1"/>
</dbReference>
<dbReference type="Gene3D" id="3.40.630.30">
    <property type="match status" value="1"/>
</dbReference>
<dbReference type="Proteomes" id="UP000245647">
    <property type="component" value="Unassembled WGS sequence"/>
</dbReference>
<dbReference type="EMBL" id="QEAS01000003">
    <property type="protein sequence ID" value="PWG81803.1"/>
    <property type="molecule type" value="Genomic_DNA"/>
</dbReference>
<keyword evidence="2" id="KW-0808">Transferase</keyword>
<reference evidence="2 3" key="1">
    <citation type="submission" date="2018-04" db="EMBL/GenBank/DDBJ databases">
        <title>Pedobacter chongqingensis sp. nov., isolated from a rottenly hemp rope.</title>
        <authorList>
            <person name="Cai Y."/>
        </authorList>
    </citation>
    <scope>NUCLEOTIDE SEQUENCE [LARGE SCALE GENOMIC DNA]</scope>
    <source>
        <strain evidence="2 3">FJ4-8</strain>
    </source>
</reference>
<dbReference type="AlphaFoldDB" id="A0A2U2PK71"/>
<organism evidence="2 3">
    <name type="scientific">Pararcticibacter amylolyticus</name>
    <dbReference type="NCBI Taxonomy" id="2173175"/>
    <lineage>
        <taxon>Bacteria</taxon>
        <taxon>Pseudomonadati</taxon>
        <taxon>Bacteroidota</taxon>
        <taxon>Sphingobacteriia</taxon>
        <taxon>Sphingobacteriales</taxon>
        <taxon>Sphingobacteriaceae</taxon>
        <taxon>Pararcticibacter</taxon>
    </lineage>
</organism>
<protein>
    <submittedName>
        <fullName evidence="2">N-acetyltransferase</fullName>
    </submittedName>
</protein>
<gene>
    <name evidence="2" type="ORF">DDR33_05425</name>
</gene>
<evidence type="ECO:0000313" key="3">
    <source>
        <dbReference type="Proteomes" id="UP000245647"/>
    </source>
</evidence>
<dbReference type="GO" id="GO:0016740">
    <property type="term" value="F:transferase activity"/>
    <property type="evidence" value="ECO:0007669"/>
    <property type="project" value="UniProtKB-KW"/>
</dbReference>
<dbReference type="Pfam" id="PF14542">
    <property type="entry name" value="Acetyltransf_CG"/>
    <property type="match status" value="1"/>
</dbReference>
<dbReference type="SUPFAM" id="SSF55729">
    <property type="entry name" value="Acyl-CoA N-acyltransferases (Nat)"/>
    <property type="match status" value="1"/>
</dbReference>
<evidence type="ECO:0000313" key="2">
    <source>
        <dbReference type="EMBL" id="PWG81803.1"/>
    </source>
</evidence>
<sequence>MNYKDLSVTNNEQEQRYEFIVDNQISFIDYEKKGDKIFLTHTEVPEELEGKGVASAMVEKTFMEIEGQGLKVVPYCSYVRVFLKRHPEWNRLIVAAD</sequence>
<evidence type="ECO:0000259" key="1">
    <source>
        <dbReference type="PROSITE" id="PS51729"/>
    </source>
</evidence>
<dbReference type="OrthoDB" id="1120671at2"/>
<dbReference type="PROSITE" id="PS51729">
    <property type="entry name" value="GNAT_YJDJ"/>
    <property type="match status" value="1"/>
</dbReference>
<dbReference type="InterPro" id="IPR031165">
    <property type="entry name" value="GNAT_YJDJ"/>
</dbReference>
<accession>A0A2U2PK71</accession>
<proteinExistence type="predicted"/>
<name>A0A2U2PK71_9SPHI</name>
<dbReference type="PANTHER" id="PTHR31435">
    <property type="entry name" value="PROTEIN NATD1"/>
    <property type="match status" value="1"/>
</dbReference>
<dbReference type="InterPro" id="IPR045057">
    <property type="entry name" value="Gcn5-rel_NAT"/>
</dbReference>
<comment type="caution">
    <text evidence="2">The sequence shown here is derived from an EMBL/GenBank/DDBJ whole genome shotgun (WGS) entry which is preliminary data.</text>
</comment>
<keyword evidence="3" id="KW-1185">Reference proteome</keyword>
<feature type="domain" description="N-acetyltransferase" evidence="1">
    <location>
        <begin position="9"/>
        <end position="94"/>
    </location>
</feature>
<dbReference type="RefSeq" id="WP_109414744.1">
    <property type="nucleotide sequence ID" value="NZ_QEAS01000003.1"/>
</dbReference>